<accession>A0A7J8CHQ5</accession>
<name>A0A7J8CHQ5_ROUAE</name>
<keyword evidence="3" id="KW-1185">Reference proteome</keyword>
<evidence type="ECO:0000313" key="3">
    <source>
        <dbReference type="Proteomes" id="UP000593571"/>
    </source>
</evidence>
<proteinExistence type="predicted"/>
<gene>
    <name evidence="2" type="ORF">HJG63_008933</name>
</gene>
<evidence type="ECO:0000313" key="2">
    <source>
        <dbReference type="EMBL" id="KAF6410368.1"/>
    </source>
</evidence>
<dbReference type="Proteomes" id="UP000593571">
    <property type="component" value="Unassembled WGS sequence"/>
</dbReference>
<comment type="caution">
    <text evidence="2">The sequence shown here is derived from an EMBL/GenBank/DDBJ whole genome shotgun (WGS) entry which is preliminary data.</text>
</comment>
<reference evidence="2 3" key="1">
    <citation type="journal article" date="2020" name="Nature">
        <title>Six reference-quality genomes reveal evolution of bat adaptations.</title>
        <authorList>
            <person name="Jebb D."/>
            <person name="Huang Z."/>
            <person name="Pippel M."/>
            <person name="Hughes G.M."/>
            <person name="Lavrichenko K."/>
            <person name="Devanna P."/>
            <person name="Winkler S."/>
            <person name="Jermiin L.S."/>
            <person name="Skirmuntt E.C."/>
            <person name="Katzourakis A."/>
            <person name="Burkitt-Gray L."/>
            <person name="Ray D.A."/>
            <person name="Sullivan K.A.M."/>
            <person name="Roscito J.G."/>
            <person name="Kirilenko B.M."/>
            <person name="Davalos L.M."/>
            <person name="Corthals A.P."/>
            <person name="Power M.L."/>
            <person name="Jones G."/>
            <person name="Ransome R.D."/>
            <person name="Dechmann D.K.N."/>
            <person name="Locatelli A.G."/>
            <person name="Puechmaille S.J."/>
            <person name="Fedrigo O."/>
            <person name="Jarvis E.D."/>
            <person name="Hiller M."/>
            <person name="Vernes S.C."/>
            <person name="Myers E.W."/>
            <person name="Teeling E.C."/>
        </authorList>
    </citation>
    <scope>NUCLEOTIDE SEQUENCE [LARGE SCALE GENOMIC DNA]</scope>
    <source>
        <strain evidence="2">MRouAeg1</strain>
        <tissue evidence="2">Muscle</tissue>
    </source>
</reference>
<dbReference type="EMBL" id="JACASE010000014">
    <property type="protein sequence ID" value="KAF6410368.1"/>
    <property type="molecule type" value="Genomic_DNA"/>
</dbReference>
<dbReference type="AlphaFoldDB" id="A0A7J8CHQ5"/>
<organism evidence="2 3">
    <name type="scientific">Rousettus aegyptiacus</name>
    <name type="common">Egyptian fruit bat</name>
    <name type="synonym">Pteropus aegyptiacus</name>
    <dbReference type="NCBI Taxonomy" id="9407"/>
    <lineage>
        <taxon>Eukaryota</taxon>
        <taxon>Metazoa</taxon>
        <taxon>Chordata</taxon>
        <taxon>Craniata</taxon>
        <taxon>Vertebrata</taxon>
        <taxon>Euteleostomi</taxon>
        <taxon>Mammalia</taxon>
        <taxon>Eutheria</taxon>
        <taxon>Laurasiatheria</taxon>
        <taxon>Chiroptera</taxon>
        <taxon>Yinpterochiroptera</taxon>
        <taxon>Pteropodoidea</taxon>
        <taxon>Pteropodidae</taxon>
        <taxon>Rousettinae</taxon>
        <taxon>Rousettus</taxon>
    </lineage>
</organism>
<feature type="region of interest" description="Disordered" evidence="1">
    <location>
        <begin position="31"/>
        <end position="53"/>
    </location>
</feature>
<sequence length="140" mass="15880">MLYLHDLIQASKAILRPEKLLFPSYRRGNGGTEKLRGSRFNPAPPVETSQTPEAALDRLRQARTPAEAGGDSKDHRNFKSQINHATWGDQTGLNTYDVDNSVKVLKVSVRRCWVKHIAGKKQETYLSISERHNLWKENLG</sequence>
<protein>
    <submittedName>
        <fullName evidence="2">Uncharacterized protein</fullName>
    </submittedName>
</protein>
<evidence type="ECO:0000256" key="1">
    <source>
        <dbReference type="SAM" id="MobiDB-lite"/>
    </source>
</evidence>